<feature type="transmembrane region" description="Helical" evidence="10">
    <location>
        <begin position="1240"/>
        <end position="1269"/>
    </location>
</feature>
<keyword evidence="5" id="KW-0547">Nucleotide-binding</keyword>
<keyword evidence="3" id="KW-0813">Transport</keyword>
<feature type="compositionally biased region" description="Polar residues" evidence="9">
    <location>
        <begin position="22"/>
        <end position="38"/>
    </location>
</feature>
<keyword evidence="8 10" id="KW-0472">Membrane</keyword>
<keyword evidence="6" id="KW-0067">ATP-binding</keyword>
<dbReference type="EMBL" id="ML978067">
    <property type="protein sequence ID" value="KAF2018873.1"/>
    <property type="molecule type" value="Genomic_DNA"/>
</dbReference>
<dbReference type="InterPro" id="IPR003439">
    <property type="entry name" value="ABC_transporter-like_ATP-bd"/>
</dbReference>
<reference evidence="12" key="1">
    <citation type="journal article" date="2020" name="Stud. Mycol.">
        <title>101 Dothideomycetes genomes: a test case for predicting lifestyles and emergence of pathogens.</title>
        <authorList>
            <person name="Haridas S."/>
            <person name="Albert R."/>
            <person name="Binder M."/>
            <person name="Bloem J."/>
            <person name="Labutti K."/>
            <person name="Salamov A."/>
            <person name="Andreopoulos B."/>
            <person name="Baker S."/>
            <person name="Barry K."/>
            <person name="Bills G."/>
            <person name="Bluhm B."/>
            <person name="Cannon C."/>
            <person name="Castanera R."/>
            <person name="Culley D."/>
            <person name="Daum C."/>
            <person name="Ezra D."/>
            <person name="Gonzalez J."/>
            <person name="Henrissat B."/>
            <person name="Kuo A."/>
            <person name="Liang C."/>
            <person name="Lipzen A."/>
            <person name="Lutzoni F."/>
            <person name="Magnuson J."/>
            <person name="Mondo S."/>
            <person name="Nolan M."/>
            <person name="Ohm R."/>
            <person name="Pangilinan J."/>
            <person name="Park H.-J."/>
            <person name="Ramirez L."/>
            <person name="Alfaro M."/>
            <person name="Sun H."/>
            <person name="Tritt A."/>
            <person name="Yoshinaga Y."/>
            <person name="Zwiers L.-H."/>
            <person name="Turgeon B."/>
            <person name="Goodwin S."/>
            <person name="Spatafora J."/>
            <person name="Crous P."/>
            <person name="Grigoriev I."/>
        </authorList>
    </citation>
    <scope>NUCLEOTIDE SEQUENCE</scope>
    <source>
        <strain evidence="12">CBS 175.79</strain>
    </source>
</reference>
<feature type="region of interest" description="Disordered" evidence="9">
    <location>
        <begin position="793"/>
        <end position="819"/>
    </location>
</feature>
<dbReference type="RefSeq" id="XP_033387212.1">
    <property type="nucleotide sequence ID" value="XM_033533584.1"/>
</dbReference>
<dbReference type="InterPro" id="IPR010929">
    <property type="entry name" value="PDR_CDR_ABC"/>
</dbReference>
<evidence type="ECO:0000256" key="3">
    <source>
        <dbReference type="ARBA" id="ARBA00022448"/>
    </source>
</evidence>
<dbReference type="GO" id="GO:0140359">
    <property type="term" value="F:ABC-type transporter activity"/>
    <property type="evidence" value="ECO:0007669"/>
    <property type="project" value="InterPro"/>
</dbReference>
<evidence type="ECO:0000256" key="7">
    <source>
        <dbReference type="ARBA" id="ARBA00022989"/>
    </source>
</evidence>
<sequence length="1476" mass="165219">MSAALSLPGRIDKRPSEPDVSNGGTNRTTAESSTTDSIELNEKDADQQHDREILNLARRFTTRSEYDHHQSPFTAEKGSHLDPNSGHFSAKAWARAFYNARYSSDHQIARKAGVAFRNLNVWGMGSPTDFQTSAGNAILKFPALFGRGQSKIDILQNLDGLLLPGEQLCVLGPPGSGCSTLLKTIAGETHGFKVSPDSYLNYHGITPENMNSAFRGEAIYTAEVDAHFPQLSVGTALKFAALARTPQVIPGGVSRHEYAEHLRDVIMAMFGISHTINTRVGNDLVRGVSGGERKRVTIAEAALSHAAVQCWDNSTRGLDSANAVEFCKTLRTQCDVFSACAVVAIYQAPQAAYDLFDKVTVLYEGRQIFFGKADAARAYFERLGFECPTSQTTPDFLTSMTSPSERVVKPGFENLAPRTSDDFARHWNESPERKELLRQLEDYDRENPLNGEGQDKFAESRRLEKSKIQREKSPFTLSYWGQVKLCMWREVQRLRNDPSVTLTMLFVNFVEALIIASIFFNLPDNTSSFFKRGAVLFMMVLLNGFGSMMEIMSLYEKRTIVEKHNRYALYHPSAEALASMIVDLPYKITNAFVVNSTLYFMSNLRREAGPFFFFMLISFTMTLSMSMFFRFFASITKTIEQALAPSGIILLGLVLYTGFAIPIPYMRGWASWMRWINPIAYGFESVVVNEFEGRDFPCTAFVPSGGPYDNVAPDQRACAVPGAVPGLNSVNGPTYVRTAYQYEWSHRWRNFGIIVAFVIVLCALHLIMTELVASQRSKGEVLVFRRGKMQRAKAKRQNADEETGGGPVVEAEKHDGSSGSGFQVEKQSSIFHWENVCYEVKIKGEPRTILDHVDGWVKPGTLTALMGVSGAGKTTLLDVLASRTTMGVITGNMFVDGRELDDSFQRQTGYCMQQDIHLSTSTVREALEFSAILRQPPEYSHQEKLAYVDQVISLLNMEEYADAVVGIPGSGLNVEQRKRLTIGVELAARPKLLLFLDEPTSGLDSQTSWSICDLMEKLTRNGQAILCTIHQPSAMLFQRFDRLLLLAKGGRTVYFGEIGRDSQILMDYFVRNGGPACPDGANPAEHMLNVIGAAPGAHTDIDWPTVWRSSNEYQSVQTELGRLRNLANQPSPVADSDASKYQEFAAPFLTQLTAVGMRVFQQYWRTPSYIYSRLLLCVGSSIFIGFSFFDGTNTQQGLQNQMFGVFIFLFVTIQMLYQVLPMFTVQRSQYEARERQSKTYAWPTFVLSNIFVEMVLNTFVTVLCFFVWYYPIGLWRNAEPTDAVAIRGFLTFMILWATFLFASTLAHMLIAGAPGEEIASAFATLLGIMLYAFCGILAGPNDLPGFWIFMYRVNPYTYLVSSLLSTTLGRAPAHCADNEFQRFFPPSGQSCGEYLQPYMDVAGGYLRDGQTANGTEECHFCQIDNTDMFLDRIHANFENRWRDFGLLWVYVAFNIAGAMFLYWLVRVPKGKKRSKA</sequence>
<keyword evidence="7 10" id="KW-1133">Transmembrane helix</keyword>
<feature type="transmembrane region" description="Helical" evidence="10">
    <location>
        <begin position="1201"/>
        <end position="1220"/>
    </location>
</feature>
<feature type="transmembrane region" description="Helical" evidence="10">
    <location>
        <begin position="643"/>
        <end position="665"/>
    </location>
</feature>
<dbReference type="FunFam" id="3.40.50.300:FF:003632">
    <property type="entry name" value="ABC multidrug transporter (Eurofung)"/>
    <property type="match status" value="1"/>
</dbReference>
<feature type="transmembrane region" description="Helical" evidence="10">
    <location>
        <begin position="1289"/>
        <end position="1311"/>
    </location>
</feature>
<dbReference type="PROSITE" id="PS50893">
    <property type="entry name" value="ABC_TRANSPORTER_2"/>
    <property type="match status" value="2"/>
</dbReference>
<dbReference type="FunFam" id="3.40.50.300:FF:000054">
    <property type="entry name" value="ABC multidrug transporter atrF"/>
    <property type="match status" value="1"/>
</dbReference>
<proteinExistence type="inferred from homology"/>
<dbReference type="InterPro" id="IPR034001">
    <property type="entry name" value="ABCG_PDR_1"/>
</dbReference>
<comment type="subcellular location">
    <subcellularLocation>
        <location evidence="1">Membrane</location>
        <topology evidence="1">Multi-pass membrane protein</topology>
    </subcellularLocation>
</comment>
<dbReference type="InterPro" id="IPR034003">
    <property type="entry name" value="ABCG_PDR_2"/>
</dbReference>
<keyword evidence="4 10" id="KW-0812">Transmembrane</keyword>
<dbReference type="GO" id="GO:0016020">
    <property type="term" value="C:membrane"/>
    <property type="evidence" value="ECO:0007669"/>
    <property type="project" value="UniProtKB-SubCell"/>
</dbReference>
<dbReference type="PROSITE" id="PS00211">
    <property type="entry name" value="ABC_TRANSPORTER_1"/>
    <property type="match status" value="1"/>
</dbReference>
<feature type="transmembrane region" description="Helical" evidence="10">
    <location>
        <begin position="534"/>
        <end position="555"/>
    </location>
</feature>
<dbReference type="SUPFAM" id="SSF52540">
    <property type="entry name" value="P-loop containing nucleoside triphosphate hydrolases"/>
    <property type="match status" value="2"/>
</dbReference>
<evidence type="ECO:0000256" key="5">
    <source>
        <dbReference type="ARBA" id="ARBA00022741"/>
    </source>
</evidence>
<evidence type="ECO:0000256" key="4">
    <source>
        <dbReference type="ARBA" id="ARBA00022692"/>
    </source>
</evidence>
<dbReference type="GO" id="GO:0005524">
    <property type="term" value="F:ATP binding"/>
    <property type="evidence" value="ECO:0007669"/>
    <property type="project" value="UniProtKB-KW"/>
</dbReference>
<evidence type="ECO:0000313" key="12">
    <source>
        <dbReference type="EMBL" id="KAF2018873.1"/>
    </source>
</evidence>
<dbReference type="CDD" id="cd03232">
    <property type="entry name" value="ABCG_PDR_domain2"/>
    <property type="match status" value="1"/>
</dbReference>
<feature type="transmembrane region" description="Helical" evidence="10">
    <location>
        <begin position="502"/>
        <end position="522"/>
    </location>
</feature>
<dbReference type="InterPro" id="IPR029481">
    <property type="entry name" value="ABC_trans_N"/>
</dbReference>
<evidence type="ECO:0000256" key="6">
    <source>
        <dbReference type="ARBA" id="ARBA00022840"/>
    </source>
</evidence>
<dbReference type="Proteomes" id="UP000799778">
    <property type="component" value="Unassembled WGS sequence"/>
</dbReference>
<dbReference type="SMART" id="SM00382">
    <property type="entry name" value="AAA"/>
    <property type="match status" value="2"/>
</dbReference>
<dbReference type="InterPro" id="IPR017871">
    <property type="entry name" value="ABC_transporter-like_CS"/>
</dbReference>
<organism evidence="12 13">
    <name type="scientific">Aaosphaeria arxii CBS 175.79</name>
    <dbReference type="NCBI Taxonomy" id="1450172"/>
    <lineage>
        <taxon>Eukaryota</taxon>
        <taxon>Fungi</taxon>
        <taxon>Dikarya</taxon>
        <taxon>Ascomycota</taxon>
        <taxon>Pezizomycotina</taxon>
        <taxon>Dothideomycetes</taxon>
        <taxon>Pleosporomycetidae</taxon>
        <taxon>Pleosporales</taxon>
        <taxon>Pleosporales incertae sedis</taxon>
        <taxon>Aaosphaeria</taxon>
    </lineage>
</organism>
<feature type="transmembrane region" description="Helical" evidence="10">
    <location>
        <begin position="1318"/>
        <end position="1338"/>
    </location>
</feature>
<dbReference type="GeneID" id="54290981"/>
<evidence type="ECO:0000256" key="10">
    <source>
        <dbReference type="SAM" id="Phobius"/>
    </source>
</evidence>
<evidence type="ECO:0000256" key="2">
    <source>
        <dbReference type="ARBA" id="ARBA00006012"/>
    </source>
</evidence>
<dbReference type="Gene3D" id="3.40.50.300">
    <property type="entry name" value="P-loop containing nucleotide triphosphate hydrolases"/>
    <property type="match status" value="2"/>
</dbReference>
<dbReference type="Pfam" id="PF00005">
    <property type="entry name" value="ABC_tran"/>
    <property type="match status" value="2"/>
</dbReference>
<dbReference type="OrthoDB" id="245989at2759"/>
<feature type="transmembrane region" description="Helical" evidence="10">
    <location>
        <begin position="1170"/>
        <end position="1189"/>
    </location>
</feature>
<feature type="transmembrane region" description="Helical" evidence="10">
    <location>
        <begin position="748"/>
        <end position="768"/>
    </location>
</feature>
<dbReference type="CDD" id="cd03233">
    <property type="entry name" value="ABCG_PDR_domain1"/>
    <property type="match status" value="1"/>
</dbReference>
<feature type="region of interest" description="Disordered" evidence="9">
    <location>
        <begin position="444"/>
        <end position="465"/>
    </location>
</feature>
<feature type="transmembrane region" description="Helical" evidence="10">
    <location>
        <begin position="608"/>
        <end position="631"/>
    </location>
</feature>
<gene>
    <name evidence="12" type="ORF">BU24DRAFT_488934</name>
</gene>
<dbReference type="Pfam" id="PF14510">
    <property type="entry name" value="ABC_trans_N"/>
    <property type="match status" value="1"/>
</dbReference>
<evidence type="ECO:0000256" key="9">
    <source>
        <dbReference type="SAM" id="MobiDB-lite"/>
    </source>
</evidence>
<comment type="similarity">
    <text evidence="2">Belongs to the ABC transporter superfamily. ABCG family. PDR (TC 3.A.1.205) subfamily.</text>
</comment>
<evidence type="ECO:0000259" key="11">
    <source>
        <dbReference type="PROSITE" id="PS50893"/>
    </source>
</evidence>
<feature type="compositionally biased region" description="Basic and acidic residues" evidence="9">
    <location>
        <begin position="40"/>
        <end position="50"/>
    </location>
</feature>
<feature type="domain" description="ABC transporter" evidence="11">
    <location>
        <begin position="139"/>
        <end position="389"/>
    </location>
</feature>
<dbReference type="Pfam" id="PF19055">
    <property type="entry name" value="ABC2_membrane_7"/>
    <property type="match status" value="1"/>
</dbReference>
<dbReference type="InterPro" id="IPR027417">
    <property type="entry name" value="P-loop_NTPase"/>
</dbReference>
<dbReference type="GO" id="GO:0016887">
    <property type="term" value="F:ATP hydrolysis activity"/>
    <property type="evidence" value="ECO:0007669"/>
    <property type="project" value="InterPro"/>
</dbReference>
<dbReference type="Pfam" id="PF01061">
    <property type="entry name" value="ABC2_membrane"/>
    <property type="match status" value="2"/>
</dbReference>
<evidence type="ECO:0000313" key="13">
    <source>
        <dbReference type="Proteomes" id="UP000799778"/>
    </source>
</evidence>
<dbReference type="PANTHER" id="PTHR19241">
    <property type="entry name" value="ATP-BINDING CASSETTE TRANSPORTER"/>
    <property type="match status" value="1"/>
</dbReference>
<feature type="domain" description="ABC transporter" evidence="11">
    <location>
        <begin position="831"/>
        <end position="1073"/>
    </location>
</feature>
<feature type="transmembrane region" description="Helical" evidence="10">
    <location>
        <begin position="1447"/>
        <end position="1465"/>
    </location>
</feature>
<accession>A0A6A5Y103</accession>
<feature type="region of interest" description="Disordered" evidence="9">
    <location>
        <begin position="1"/>
        <end position="50"/>
    </location>
</feature>
<protein>
    <submittedName>
        <fullName evidence="12">ABC multidrug transporter</fullName>
    </submittedName>
</protein>
<dbReference type="Pfam" id="PF06422">
    <property type="entry name" value="PDR_CDR"/>
    <property type="match status" value="1"/>
</dbReference>
<evidence type="ECO:0000256" key="1">
    <source>
        <dbReference type="ARBA" id="ARBA00004141"/>
    </source>
</evidence>
<dbReference type="InterPro" id="IPR013525">
    <property type="entry name" value="ABC2_TM"/>
</dbReference>
<dbReference type="InterPro" id="IPR043926">
    <property type="entry name" value="ABCG_dom"/>
</dbReference>
<dbReference type="InterPro" id="IPR003593">
    <property type="entry name" value="AAA+_ATPase"/>
</dbReference>
<name>A0A6A5Y103_9PLEO</name>
<keyword evidence="13" id="KW-1185">Reference proteome</keyword>
<evidence type="ECO:0000256" key="8">
    <source>
        <dbReference type="ARBA" id="ARBA00023136"/>
    </source>
</evidence>